<dbReference type="Proteomes" id="UP000591131">
    <property type="component" value="Unassembled WGS sequence"/>
</dbReference>
<dbReference type="GO" id="GO:0005783">
    <property type="term" value="C:endoplasmic reticulum"/>
    <property type="evidence" value="ECO:0007669"/>
    <property type="project" value="TreeGrafter"/>
</dbReference>
<accession>A0A7J6MST3</accession>
<dbReference type="EMBL" id="JAAPAO010000059">
    <property type="protein sequence ID" value="KAF4674668.1"/>
    <property type="molecule type" value="Genomic_DNA"/>
</dbReference>
<dbReference type="PANTHER" id="PTHR12703">
    <property type="entry name" value="TRANSMEMBRANE PROTEIN 33"/>
    <property type="match status" value="1"/>
</dbReference>
<evidence type="ECO:0000256" key="4">
    <source>
        <dbReference type="ARBA" id="ARBA00023136"/>
    </source>
</evidence>
<dbReference type="GO" id="GO:0071786">
    <property type="term" value="P:endoplasmic reticulum tubular network organization"/>
    <property type="evidence" value="ECO:0007669"/>
    <property type="project" value="TreeGrafter"/>
</dbReference>
<evidence type="ECO:0000256" key="2">
    <source>
        <dbReference type="ARBA" id="ARBA00022692"/>
    </source>
</evidence>
<gene>
    <name evidence="6" type="ORF">FOL47_008868</name>
</gene>
<dbReference type="GO" id="GO:0016020">
    <property type="term" value="C:membrane"/>
    <property type="evidence" value="ECO:0007669"/>
    <property type="project" value="UniProtKB-SubCell"/>
</dbReference>
<evidence type="ECO:0000256" key="5">
    <source>
        <dbReference type="SAM" id="Phobius"/>
    </source>
</evidence>
<dbReference type="PANTHER" id="PTHR12703:SF4">
    <property type="entry name" value="TRANSMEMBRANE PROTEIN 33"/>
    <property type="match status" value="1"/>
</dbReference>
<keyword evidence="3 5" id="KW-1133">Transmembrane helix</keyword>
<dbReference type="InterPro" id="IPR051645">
    <property type="entry name" value="PER33/POM33_regulator"/>
</dbReference>
<dbReference type="AlphaFoldDB" id="A0A7J6MST3"/>
<evidence type="ECO:0000313" key="6">
    <source>
        <dbReference type="EMBL" id="KAF4674668.1"/>
    </source>
</evidence>
<keyword evidence="2 5" id="KW-0812">Transmembrane</keyword>
<evidence type="ECO:0000313" key="7">
    <source>
        <dbReference type="Proteomes" id="UP000591131"/>
    </source>
</evidence>
<feature type="transmembrane region" description="Helical" evidence="5">
    <location>
        <begin position="115"/>
        <end position="140"/>
    </location>
</feature>
<evidence type="ECO:0000256" key="3">
    <source>
        <dbReference type="ARBA" id="ARBA00022989"/>
    </source>
</evidence>
<name>A0A7J6MST3_PERCH</name>
<dbReference type="OrthoDB" id="2017147at2759"/>
<feature type="transmembrane region" description="Helical" evidence="5">
    <location>
        <begin position="41"/>
        <end position="62"/>
    </location>
</feature>
<proteinExistence type="predicted"/>
<keyword evidence="7" id="KW-1185">Reference proteome</keyword>
<comment type="subcellular location">
    <subcellularLocation>
        <location evidence="1">Membrane</location>
        <topology evidence="1">Multi-pass membrane protein</topology>
    </subcellularLocation>
</comment>
<evidence type="ECO:0000256" key="1">
    <source>
        <dbReference type="ARBA" id="ARBA00004141"/>
    </source>
</evidence>
<reference evidence="6 7" key="1">
    <citation type="submission" date="2020-04" db="EMBL/GenBank/DDBJ databases">
        <title>Perkinsus chesapeaki whole genome sequence.</title>
        <authorList>
            <person name="Bogema D.R."/>
        </authorList>
    </citation>
    <scope>NUCLEOTIDE SEQUENCE [LARGE SCALE GENOMIC DNA]</scope>
    <source>
        <strain evidence="6">ATCC PRA-425</strain>
    </source>
</reference>
<feature type="transmembrane region" description="Helical" evidence="5">
    <location>
        <begin position="69"/>
        <end position="87"/>
    </location>
</feature>
<dbReference type="GO" id="GO:0061024">
    <property type="term" value="P:membrane organization"/>
    <property type="evidence" value="ECO:0007669"/>
    <property type="project" value="TreeGrafter"/>
</dbReference>
<sequence>MPIPWWIIPLVGYIVYMRFKKQPQGAAAGQATAASPAAVAFSLHMLVLANAILYIISLVAYVAKIPSVVFYRMTFLSSAFVCVYTIWTNYGLPPIRSGMQAFQLWLSRVTLGADFPFLFMSLLLTTGSFVPNFFGLFVIIRRSLWYCGTFANSHLTGVTVWMKIQPFWLKLKSRETEIMRVSTICEIVHHKLVHALPRNHGMPPILEPSSDKASHRAETLSCPNPAAPLRYQAPRSSAHHHEAWGILDSKTQRVTSLPVISTIVQYGKKWFNQSLVAPQPH</sequence>
<protein>
    <submittedName>
        <fullName evidence="6">Uncharacterized protein</fullName>
    </submittedName>
</protein>
<comment type="caution">
    <text evidence="6">The sequence shown here is derived from an EMBL/GenBank/DDBJ whole genome shotgun (WGS) entry which is preliminary data.</text>
</comment>
<organism evidence="6 7">
    <name type="scientific">Perkinsus chesapeaki</name>
    <name type="common">Clam parasite</name>
    <name type="synonym">Perkinsus andrewsi</name>
    <dbReference type="NCBI Taxonomy" id="330153"/>
    <lineage>
        <taxon>Eukaryota</taxon>
        <taxon>Sar</taxon>
        <taxon>Alveolata</taxon>
        <taxon>Perkinsozoa</taxon>
        <taxon>Perkinsea</taxon>
        <taxon>Perkinsida</taxon>
        <taxon>Perkinsidae</taxon>
        <taxon>Perkinsus</taxon>
    </lineage>
</organism>
<keyword evidence="4 5" id="KW-0472">Membrane</keyword>